<sequence length="77" mass="8250">MADPYRISPAPDQTTRPDHLGGRRSLRPLLWTVLIVSAAANGVSSITGLPPLVGIGFGVVTLGCVAALVIHHYRHRR</sequence>
<evidence type="ECO:0000256" key="1">
    <source>
        <dbReference type="SAM" id="MobiDB-lite"/>
    </source>
</evidence>
<evidence type="ECO:0000313" key="3">
    <source>
        <dbReference type="EMBL" id="MEE6309041.1"/>
    </source>
</evidence>
<dbReference type="RefSeq" id="WP_331209322.1">
    <property type="nucleotide sequence ID" value="NZ_JAZGQL010000014.1"/>
</dbReference>
<protein>
    <submittedName>
        <fullName evidence="3">Uncharacterized protein</fullName>
    </submittedName>
</protein>
<keyword evidence="2" id="KW-0472">Membrane</keyword>
<keyword evidence="2" id="KW-0812">Transmembrane</keyword>
<keyword evidence="2" id="KW-1133">Transmembrane helix</keyword>
<keyword evidence="4" id="KW-1185">Reference proteome</keyword>
<feature type="transmembrane region" description="Helical" evidence="2">
    <location>
        <begin position="52"/>
        <end position="73"/>
    </location>
</feature>
<evidence type="ECO:0000313" key="4">
    <source>
        <dbReference type="Proteomes" id="UP001339911"/>
    </source>
</evidence>
<dbReference type="Proteomes" id="UP001339911">
    <property type="component" value="Unassembled WGS sequence"/>
</dbReference>
<dbReference type="EMBL" id="JAZGQL010000014">
    <property type="protein sequence ID" value="MEE6309041.1"/>
    <property type="molecule type" value="Genomic_DNA"/>
</dbReference>
<organism evidence="3 4">
    <name type="scientific">Plantactinospora veratri</name>
    <dbReference type="NCBI Taxonomy" id="1436122"/>
    <lineage>
        <taxon>Bacteria</taxon>
        <taxon>Bacillati</taxon>
        <taxon>Actinomycetota</taxon>
        <taxon>Actinomycetes</taxon>
        <taxon>Micromonosporales</taxon>
        <taxon>Micromonosporaceae</taxon>
        <taxon>Plantactinospora</taxon>
    </lineage>
</organism>
<proteinExistence type="predicted"/>
<feature type="region of interest" description="Disordered" evidence="1">
    <location>
        <begin position="1"/>
        <end position="22"/>
    </location>
</feature>
<evidence type="ECO:0000256" key="2">
    <source>
        <dbReference type="SAM" id="Phobius"/>
    </source>
</evidence>
<reference evidence="3 4" key="1">
    <citation type="submission" date="2024-01" db="EMBL/GenBank/DDBJ databases">
        <title>Genome insights into Plantactinospora veratri sp. nov.</title>
        <authorList>
            <person name="Wang L."/>
        </authorList>
    </citation>
    <scope>NUCLEOTIDE SEQUENCE [LARGE SCALE GENOMIC DNA]</scope>
    <source>
        <strain evidence="3 4">NEAU-FHS4</strain>
    </source>
</reference>
<gene>
    <name evidence="3" type="ORF">V1634_19580</name>
</gene>
<name>A0ABU7SGF3_9ACTN</name>
<accession>A0ABU7SGF3</accession>
<comment type="caution">
    <text evidence="3">The sequence shown here is derived from an EMBL/GenBank/DDBJ whole genome shotgun (WGS) entry which is preliminary data.</text>
</comment>